<feature type="domain" description="CAP-Gly" evidence="2">
    <location>
        <begin position="36"/>
        <end position="70"/>
    </location>
</feature>
<proteinExistence type="predicted"/>
<reference evidence="3 4" key="1">
    <citation type="journal article" date="2013" name="Curr. Biol.">
        <title>The Genome of the Foraminiferan Reticulomyxa filosa.</title>
        <authorList>
            <person name="Glockner G."/>
            <person name="Hulsmann N."/>
            <person name="Schleicher M."/>
            <person name="Noegel A.A."/>
            <person name="Eichinger L."/>
            <person name="Gallinger C."/>
            <person name="Pawlowski J."/>
            <person name="Sierra R."/>
            <person name="Euteneuer U."/>
            <person name="Pillet L."/>
            <person name="Moustafa A."/>
            <person name="Platzer M."/>
            <person name="Groth M."/>
            <person name="Szafranski K."/>
            <person name="Schliwa M."/>
        </authorList>
    </citation>
    <scope>NUCLEOTIDE SEQUENCE [LARGE SCALE GENOMIC DNA]</scope>
</reference>
<dbReference type="PROSITE" id="PS50245">
    <property type="entry name" value="CAP_GLY_2"/>
    <property type="match status" value="1"/>
</dbReference>
<feature type="compositionally biased region" description="Basic and acidic residues" evidence="1">
    <location>
        <begin position="110"/>
        <end position="120"/>
    </location>
</feature>
<organism evidence="3 4">
    <name type="scientific">Reticulomyxa filosa</name>
    <dbReference type="NCBI Taxonomy" id="46433"/>
    <lineage>
        <taxon>Eukaryota</taxon>
        <taxon>Sar</taxon>
        <taxon>Rhizaria</taxon>
        <taxon>Retaria</taxon>
        <taxon>Foraminifera</taxon>
        <taxon>Monothalamids</taxon>
        <taxon>Reticulomyxidae</taxon>
        <taxon>Reticulomyxa</taxon>
    </lineage>
</organism>
<dbReference type="InterPro" id="IPR000938">
    <property type="entry name" value="CAP-Gly_domain"/>
</dbReference>
<dbReference type="InterPro" id="IPR036859">
    <property type="entry name" value="CAP-Gly_dom_sf"/>
</dbReference>
<evidence type="ECO:0000256" key="1">
    <source>
        <dbReference type="SAM" id="MobiDB-lite"/>
    </source>
</evidence>
<dbReference type="SMART" id="SM01052">
    <property type="entry name" value="CAP_GLY"/>
    <property type="match status" value="1"/>
</dbReference>
<feature type="region of interest" description="Disordered" evidence="1">
    <location>
        <begin position="79"/>
        <end position="185"/>
    </location>
</feature>
<feature type="compositionally biased region" description="Basic and acidic residues" evidence="1">
    <location>
        <begin position="132"/>
        <end position="152"/>
    </location>
</feature>
<dbReference type="Pfam" id="PF01302">
    <property type="entry name" value="CAP_GLY"/>
    <property type="match status" value="1"/>
</dbReference>
<feature type="non-terminal residue" evidence="3">
    <location>
        <position position="1"/>
    </location>
</feature>
<name>X6MVW4_RETFI</name>
<evidence type="ECO:0000259" key="2">
    <source>
        <dbReference type="PROSITE" id="PS50245"/>
    </source>
</evidence>
<protein>
    <recommendedName>
        <fullName evidence="2">CAP-Gly domain-containing protein</fullName>
    </recommendedName>
</protein>
<dbReference type="OrthoDB" id="2130750at2759"/>
<dbReference type="AlphaFoldDB" id="X6MVW4"/>
<accession>X6MVW4</accession>
<gene>
    <name evidence="3" type="ORF">RFI_19150</name>
</gene>
<dbReference type="Proteomes" id="UP000023152">
    <property type="component" value="Unassembled WGS sequence"/>
</dbReference>
<comment type="caution">
    <text evidence="3">The sequence shown here is derived from an EMBL/GenBank/DDBJ whole genome shotgun (WGS) entry which is preliminary data.</text>
</comment>
<dbReference type="Gene3D" id="2.30.30.190">
    <property type="entry name" value="CAP Gly-rich-like domain"/>
    <property type="match status" value="1"/>
</dbReference>
<sequence length="197" mass="21980">KRPNGPRYSYDDEVNTYRGEGKIRFVGEMYFDEDKIYYGVELLDKMGKNSGYHQNVHYFNCAHFRGLFMEEKELEGFNKAPKTATSPDASAKAETEARLKAKAKKQKAKTGNDNEGHSSESEMSTSSEEGGDDQKTKDNAGDGDDNAAHDSGSDQEANTNGGSGDEMDEKEFAKRNSKYAVPDRLKKASFIQQFQRG</sequence>
<evidence type="ECO:0000313" key="4">
    <source>
        <dbReference type="Proteomes" id="UP000023152"/>
    </source>
</evidence>
<keyword evidence="4" id="KW-1185">Reference proteome</keyword>
<evidence type="ECO:0000313" key="3">
    <source>
        <dbReference type="EMBL" id="ETO18138.1"/>
    </source>
</evidence>
<dbReference type="EMBL" id="ASPP01015436">
    <property type="protein sequence ID" value="ETO18138.1"/>
    <property type="molecule type" value="Genomic_DNA"/>
</dbReference>
<dbReference type="SUPFAM" id="SSF74924">
    <property type="entry name" value="Cap-Gly domain"/>
    <property type="match status" value="1"/>
</dbReference>